<evidence type="ECO:0000313" key="2">
    <source>
        <dbReference type="Proteomes" id="UP000464624"/>
    </source>
</evidence>
<evidence type="ECO:0000313" key="1">
    <source>
        <dbReference type="EMBL" id="BBU24716.1"/>
    </source>
</evidence>
<organism evidence="1 2">
    <name type="scientific">Mycobacterium xenopi</name>
    <dbReference type="NCBI Taxonomy" id="1789"/>
    <lineage>
        <taxon>Bacteria</taxon>
        <taxon>Bacillati</taxon>
        <taxon>Actinomycetota</taxon>
        <taxon>Actinomycetes</taxon>
        <taxon>Mycobacteriales</taxon>
        <taxon>Mycobacteriaceae</taxon>
        <taxon>Mycobacterium</taxon>
    </lineage>
</organism>
<protein>
    <submittedName>
        <fullName evidence="1">Uncharacterized protein</fullName>
    </submittedName>
</protein>
<dbReference type="Proteomes" id="UP000464624">
    <property type="component" value="Chromosome"/>
</dbReference>
<dbReference type="EMBL" id="AP022314">
    <property type="protein sequence ID" value="BBU24716.1"/>
    <property type="molecule type" value="Genomic_DNA"/>
</dbReference>
<gene>
    <name evidence="1" type="ORF">MYXE_45060</name>
</gene>
<dbReference type="AlphaFoldDB" id="A0AAD1H5F0"/>
<sequence length="36" mass="3786">MTVLSPSGDLLGAIRADDPMSLLTDSLFITLIPRVG</sequence>
<proteinExistence type="predicted"/>
<accession>A0AAD1H5F0</accession>
<name>A0AAD1H5F0_MYCXE</name>
<reference evidence="1 2" key="1">
    <citation type="submission" date="2019-12" db="EMBL/GenBank/DDBJ databases">
        <title>Complete genome sequence of Mycolicibacterium xenopi str. JCM15661T.</title>
        <authorList>
            <person name="Yoshida M."/>
            <person name="Fukano H."/>
            <person name="Asakura T."/>
            <person name="Hoshino Y."/>
        </authorList>
    </citation>
    <scope>NUCLEOTIDE SEQUENCE [LARGE SCALE GENOMIC DNA]</scope>
    <source>
        <strain evidence="1 2">JCM 15661T</strain>
    </source>
</reference>
<dbReference type="KEGG" id="mxe:MYXE_45060"/>